<reference evidence="2" key="1">
    <citation type="submission" date="2025-08" db="UniProtKB">
        <authorList>
            <consortium name="Ensembl"/>
        </authorList>
    </citation>
    <scope>IDENTIFICATION</scope>
</reference>
<feature type="compositionally biased region" description="Polar residues" evidence="1">
    <location>
        <begin position="88"/>
        <end position="98"/>
    </location>
</feature>
<feature type="region of interest" description="Disordered" evidence="1">
    <location>
        <begin position="42"/>
        <end position="61"/>
    </location>
</feature>
<accession>A0A8C2WA04</accession>
<dbReference type="GeneTree" id="ENSGT00520000058076"/>
<sequence length="132" mass="15162">MWTAVLLIWNISSSNHLSTHTAHQNLASKILCFCCRDCEEPQVTEDPKVPNQTQENQPLNNSLQLQKEELNRKNSKHASTRCLMHPAKNTSSSSSELQDLNAEASRGGFYKRNLNHYYQEHWPFQPCLIGRP</sequence>
<dbReference type="AlphaFoldDB" id="A0A8C2WA04"/>
<name>A0A8C2WA04_CHILA</name>
<dbReference type="GeneID" id="106148269"/>
<evidence type="ECO:0000313" key="2">
    <source>
        <dbReference type="Ensembl" id="ENSCLAP00000025272.1"/>
    </source>
</evidence>
<protein>
    <submittedName>
        <fullName evidence="2">Testis expressed 48</fullName>
    </submittedName>
</protein>
<dbReference type="OMA" id="RGFYKRN"/>
<organism evidence="2 3">
    <name type="scientific">Chinchilla lanigera</name>
    <name type="common">Long-tailed chinchilla</name>
    <name type="synonym">Chinchilla villidera</name>
    <dbReference type="NCBI Taxonomy" id="34839"/>
    <lineage>
        <taxon>Eukaryota</taxon>
        <taxon>Metazoa</taxon>
        <taxon>Chordata</taxon>
        <taxon>Craniata</taxon>
        <taxon>Vertebrata</taxon>
        <taxon>Euteleostomi</taxon>
        <taxon>Mammalia</taxon>
        <taxon>Eutheria</taxon>
        <taxon>Euarchontoglires</taxon>
        <taxon>Glires</taxon>
        <taxon>Rodentia</taxon>
        <taxon>Hystricomorpha</taxon>
        <taxon>Chinchillidae</taxon>
        <taxon>Chinchilla</taxon>
    </lineage>
</organism>
<dbReference type="Proteomes" id="UP000694398">
    <property type="component" value="Unassembled WGS sequence"/>
</dbReference>
<gene>
    <name evidence="2" type="primary">TEX48</name>
</gene>
<dbReference type="CTD" id="100505478"/>
<evidence type="ECO:0000256" key="1">
    <source>
        <dbReference type="SAM" id="MobiDB-lite"/>
    </source>
</evidence>
<reference evidence="2" key="2">
    <citation type="submission" date="2025-09" db="UniProtKB">
        <authorList>
            <consortium name="Ensembl"/>
        </authorList>
    </citation>
    <scope>IDENTIFICATION</scope>
</reference>
<keyword evidence="3" id="KW-1185">Reference proteome</keyword>
<feature type="region of interest" description="Disordered" evidence="1">
    <location>
        <begin position="71"/>
        <end position="101"/>
    </location>
</feature>
<feature type="compositionally biased region" description="Polar residues" evidence="1">
    <location>
        <begin position="50"/>
        <end position="61"/>
    </location>
</feature>
<proteinExistence type="predicted"/>
<dbReference type="Ensembl" id="ENSCLAT00000025519.1">
    <property type="protein sequence ID" value="ENSCLAP00000025272.1"/>
    <property type="gene ID" value="ENSCLAG00000017361.1"/>
</dbReference>
<evidence type="ECO:0000313" key="3">
    <source>
        <dbReference type="Proteomes" id="UP000694398"/>
    </source>
</evidence>